<reference evidence="1 2" key="1">
    <citation type="submission" date="2023-07" db="EMBL/GenBank/DDBJ databases">
        <title>Closed genoem sequence of Methanosarcinaceae archaeon Ac7.</title>
        <authorList>
            <person name="Poehlein A."/>
            <person name="Protasov E."/>
            <person name="Platt K."/>
            <person name="Reeh H."/>
            <person name="Daniel R."/>
            <person name="Brune A."/>
        </authorList>
    </citation>
    <scope>NUCLEOTIDE SEQUENCE [LARGE SCALE GENOMIC DNA]</scope>
    <source>
        <strain evidence="1 2">Ac7</strain>
    </source>
</reference>
<sequence length="400" mass="43075">MQFTPNYTLKKPEPDDDYNVQDFNDNEDITDATMKGFDTNIKTINEKLAAGVGDYTEPTIKAAPTESSILDGDAFVKIAASDGKMKRTTWTYIKSALKTFFDTVYSPKSHASAGTDYGTGTTTQYGHVMVIDNINEGTLIAGHVLSAKQGKLLNDSISGLQYEMGNLLPNAFGTYVSLSRDDDEFLIRGTSGEDRVIGATTYSSLVSRLQNSFSPRSHQSADNRYGLGTKTMFGHVKTIDAVTSSSYTDGEALSAKQGYDLNQKIENNKMSAVISAASRKSTPATTDRFPYQDVASGNVVYATIDDFKSAIGGGSVGMIATIPAAAWTGSAAPYSANVSVPGMTASKNYIVSQAPDTVNEYNEFSTCGLNSYAQDIDQITIRAYRSKPTIDLKIKVIILG</sequence>
<dbReference type="Proteomes" id="UP001303587">
    <property type="component" value="Chromosome"/>
</dbReference>
<gene>
    <name evidence="1" type="ORF">MsAc7_17540</name>
</gene>
<accession>A0AA96ZW53</accession>
<evidence type="ECO:0000313" key="2">
    <source>
        <dbReference type="Proteomes" id="UP001303587"/>
    </source>
</evidence>
<proteinExistence type="predicted"/>
<dbReference type="InterPro" id="IPR054500">
    <property type="entry name" value="Phage_fiber_rpt"/>
</dbReference>
<dbReference type="GeneID" id="89230848"/>
<name>A0AA96ZW53_9EURY</name>
<dbReference type="RefSeq" id="WP_338102511.1">
    <property type="nucleotide sequence ID" value="NZ_CP131060.1"/>
</dbReference>
<organism evidence="1 2">
    <name type="scientific">Methanolapillus millepedarum</name>
    <dbReference type="NCBI Taxonomy" id="3028296"/>
    <lineage>
        <taxon>Archaea</taxon>
        <taxon>Methanobacteriati</taxon>
        <taxon>Methanobacteriota</taxon>
        <taxon>Stenosarchaea group</taxon>
        <taxon>Methanomicrobia</taxon>
        <taxon>Methanosarcinales</taxon>
        <taxon>Methanosarcinaceae</taxon>
        <taxon>Methanolapillus</taxon>
    </lineage>
</organism>
<protein>
    <submittedName>
        <fullName evidence="1">Uncharacterized protein</fullName>
    </submittedName>
</protein>
<dbReference type="AlphaFoldDB" id="A0AA96ZW53"/>
<evidence type="ECO:0000313" key="1">
    <source>
        <dbReference type="EMBL" id="WNY26181.1"/>
    </source>
</evidence>
<dbReference type="Pfam" id="PF22337">
    <property type="entry name" value="Phage_fiber_rpt"/>
    <property type="match status" value="1"/>
</dbReference>
<keyword evidence="2" id="KW-1185">Reference proteome</keyword>
<dbReference type="EMBL" id="CP131060">
    <property type="protein sequence ID" value="WNY26181.1"/>
    <property type="molecule type" value="Genomic_DNA"/>
</dbReference>